<dbReference type="Pfam" id="PF08541">
    <property type="entry name" value="ACP_syn_III_C"/>
    <property type="match status" value="1"/>
</dbReference>
<dbReference type="GO" id="GO:0044550">
    <property type="term" value="P:secondary metabolite biosynthetic process"/>
    <property type="evidence" value="ECO:0007669"/>
    <property type="project" value="TreeGrafter"/>
</dbReference>
<dbReference type="GO" id="GO:0006633">
    <property type="term" value="P:fatty acid biosynthetic process"/>
    <property type="evidence" value="ECO:0007669"/>
    <property type="project" value="InterPro"/>
</dbReference>
<reference evidence="5 6" key="1">
    <citation type="submission" date="2018-05" db="EMBL/GenBank/DDBJ databases">
        <title>Genomic Encyclopedia of Type Strains, Phase IV (KMG-IV): sequencing the most valuable type-strain genomes for metagenomic binning, comparative biology and taxonomic classification.</title>
        <authorList>
            <person name="Goeker M."/>
        </authorList>
    </citation>
    <scope>NUCLEOTIDE SEQUENCE [LARGE SCALE GENOMIC DNA]</scope>
    <source>
        <strain evidence="5 6">DSM 44704</strain>
    </source>
</reference>
<dbReference type="Proteomes" id="UP000247569">
    <property type="component" value="Unassembled WGS sequence"/>
</dbReference>
<keyword evidence="1" id="KW-0808">Transferase</keyword>
<sequence>MRDVGIVGFGSYVPERRLGVEFFGDAAAAQATSTALMRPPRFRHHVAPDERAAEMIERAARAMFDRLALSPEDNVDILLTNVLLPDALFTGSGAEVASLLGCRPKVILDLHNTGCASFPYLLKLAKLLIDSGEGDTALIANVQNSAGQIFAQDQVRGRGHASTPGDGCGVAYLTAGGPSPILGVFTKNSPEYARDVRPVRPDGRKYWEPGDSEVDVEFDRELGAEIIARGNRLVPEVVSGVCDTAGITPDDIDILVTNQPNRIFLQNWSKDLGLKSHQHLDTFDLFGNLYGAAAPITMDHAIRDGSIDHGDLVVIAGFAHAGDFAAAGLVHWHGAAQH</sequence>
<organism evidence="5 6">
    <name type="scientific">Nocardia tenerifensis</name>
    <dbReference type="NCBI Taxonomy" id="228006"/>
    <lineage>
        <taxon>Bacteria</taxon>
        <taxon>Bacillati</taxon>
        <taxon>Actinomycetota</taxon>
        <taxon>Actinomycetes</taxon>
        <taxon>Mycobacteriales</taxon>
        <taxon>Nocardiaceae</taxon>
        <taxon>Nocardia</taxon>
    </lineage>
</organism>
<accession>A0A318JTV5</accession>
<protein>
    <submittedName>
        <fullName evidence="5">Hydroxymethylglutaryl-CoA synthase</fullName>
    </submittedName>
</protein>
<dbReference type="Gene3D" id="3.40.47.10">
    <property type="match status" value="2"/>
</dbReference>
<evidence type="ECO:0000313" key="6">
    <source>
        <dbReference type="Proteomes" id="UP000247569"/>
    </source>
</evidence>
<evidence type="ECO:0000313" key="5">
    <source>
        <dbReference type="EMBL" id="PXX54878.1"/>
    </source>
</evidence>
<proteinExistence type="predicted"/>
<dbReference type="GO" id="GO:0004315">
    <property type="term" value="F:3-oxoacyl-[acyl-carrier-protein] synthase activity"/>
    <property type="evidence" value="ECO:0007669"/>
    <property type="project" value="InterPro"/>
</dbReference>
<dbReference type="OrthoDB" id="4758553at2"/>
<name>A0A318JTV5_9NOCA</name>
<dbReference type="InterPro" id="IPR016039">
    <property type="entry name" value="Thiolase-like"/>
</dbReference>
<keyword evidence="6" id="KW-1185">Reference proteome</keyword>
<dbReference type="InterPro" id="IPR013747">
    <property type="entry name" value="ACP_syn_III_C"/>
</dbReference>
<evidence type="ECO:0000256" key="1">
    <source>
        <dbReference type="ARBA" id="ARBA00022679"/>
    </source>
</evidence>
<evidence type="ECO:0000259" key="3">
    <source>
        <dbReference type="Pfam" id="PF08541"/>
    </source>
</evidence>
<dbReference type="PANTHER" id="PTHR34069:SF2">
    <property type="entry name" value="BETA-KETOACYL-[ACYL-CARRIER-PROTEIN] SYNTHASE III"/>
    <property type="match status" value="1"/>
</dbReference>
<dbReference type="EMBL" id="QJKF01000022">
    <property type="protein sequence ID" value="PXX54878.1"/>
    <property type="molecule type" value="Genomic_DNA"/>
</dbReference>
<evidence type="ECO:0000259" key="4">
    <source>
        <dbReference type="Pfam" id="PF08545"/>
    </source>
</evidence>
<feature type="domain" description="Beta-ketoacyl-[acyl-carrier-protein] synthase III C-terminal" evidence="3">
    <location>
        <begin position="242"/>
        <end position="332"/>
    </location>
</feature>
<dbReference type="RefSeq" id="WP_040742923.1">
    <property type="nucleotide sequence ID" value="NZ_QJKF01000022.1"/>
</dbReference>
<gene>
    <name evidence="5" type="ORF">DFR70_12219</name>
</gene>
<dbReference type="PANTHER" id="PTHR34069">
    <property type="entry name" value="3-OXOACYL-[ACYL-CARRIER-PROTEIN] SYNTHASE 3"/>
    <property type="match status" value="1"/>
</dbReference>
<dbReference type="InterPro" id="IPR013751">
    <property type="entry name" value="ACP_syn_III_N"/>
</dbReference>
<comment type="caution">
    <text evidence="5">The sequence shown here is derived from an EMBL/GenBank/DDBJ whole genome shotgun (WGS) entry which is preliminary data.</text>
</comment>
<dbReference type="Pfam" id="PF08545">
    <property type="entry name" value="ACP_syn_III"/>
    <property type="match status" value="1"/>
</dbReference>
<dbReference type="SUPFAM" id="SSF53901">
    <property type="entry name" value="Thiolase-like"/>
    <property type="match status" value="1"/>
</dbReference>
<dbReference type="AlphaFoldDB" id="A0A318JTV5"/>
<feature type="domain" description="Beta-ketoacyl-[acyl-carrier-protein] synthase III N-terminal" evidence="4">
    <location>
        <begin position="112"/>
        <end position="183"/>
    </location>
</feature>
<evidence type="ECO:0000256" key="2">
    <source>
        <dbReference type="ARBA" id="ARBA00023315"/>
    </source>
</evidence>
<keyword evidence="2" id="KW-0012">Acyltransferase</keyword>